<evidence type="ECO:0000256" key="1">
    <source>
        <dbReference type="ARBA" id="ARBA00001933"/>
    </source>
</evidence>
<dbReference type="PANTHER" id="PTHR43379">
    <property type="entry name" value="CYSTATHIONINE GAMMA-SYNTHASE"/>
    <property type="match status" value="1"/>
</dbReference>
<organism evidence="4 5">
    <name type="scientific">Gossypium gossypioides</name>
    <name type="common">Mexican cotton</name>
    <name type="synonym">Selera gossypioides</name>
    <dbReference type="NCBI Taxonomy" id="34282"/>
    <lineage>
        <taxon>Eukaryota</taxon>
        <taxon>Viridiplantae</taxon>
        <taxon>Streptophyta</taxon>
        <taxon>Embryophyta</taxon>
        <taxon>Tracheophyta</taxon>
        <taxon>Spermatophyta</taxon>
        <taxon>Magnoliopsida</taxon>
        <taxon>eudicotyledons</taxon>
        <taxon>Gunneridae</taxon>
        <taxon>Pentapetalae</taxon>
        <taxon>rosids</taxon>
        <taxon>malvids</taxon>
        <taxon>Malvales</taxon>
        <taxon>Malvaceae</taxon>
        <taxon>Malvoideae</taxon>
        <taxon>Gossypium</taxon>
    </lineage>
</organism>
<proteinExistence type="inferred from homology"/>
<dbReference type="OrthoDB" id="1939145at2759"/>
<reference evidence="4 5" key="1">
    <citation type="journal article" date="2019" name="Genome Biol. Evol.">
        <title>Insights into the evolution of the New World diploid cottons (Gossypium, subgenus Houzingenia) based on genome sequencing.</title>
        <authorList>
            <person name="Grover C.E."/>
            <person name="Arick M.A. 2nd"/>
            <person name="Thrash A."/>
            <person name="Conover J.L."/>
            <person name="Sanders W.S."/>
            <person name="Peterson D.G."/>
            <person name="Frelichowski J.E."/>
            <person name="Scheffler J.A."/>
            <person name="Scheffler B.E."/>
            <person name="Wendel J.F."/>
        </authorList>
    </citation>
    <scope>NUCLEOTIDE SEQUENCE [LARGE SCALE GENOMIC DNA]</scope>
    <source>
        <strain evidence="4">5</strain>
        <tissue evidence="4">Leaf</tissue>
    </source>
</reference>
<dbReference type="GO" id="GO:0009507">
    <property type="term" value="C:chloroplast"/>
    <property type="evidence" value="ECO:0007669"/>
    <property type="project" value="TreeGrafter"/>
</dbReference>
<dbReference type="GO" id="GO:0030170">
    <property type="term" value="F:pyridoxal phosphate binding"/>
    <property type="evidence" value="ECO:0007669"/>
    <property type="project" value="InterPro"/>
</dbReference>
<evidence type="ECO:0000256" key="2">
    <source>
        <dbReference type="ARBA" id="ARBA00022898"/>
    </source>
</evidence>
<dbReference type="AlphaFoldDB" id="A0A7J9CQ75"/>
<dbReference type="GO" id="GO:0009086">
    <property type="term" value="P:methionine biosynthetic process"/>
    <property type="evidence" value="ECO:0007669"/>
    <property type="project" value="InterPro"/>
</dbReference>
<evidence type="ECO:0000313" key="5">
    <source>
        <dbReference type="Proteomes" id="UP000593579"/>
    </source>
</evidence>
<comment type="similarity">
    <text evidence="3">Belongs to the trans-sulfuration enzymes family.</text>
</comment>
<dbReference type="EMBL" id="JABEZY010000012">
    <property type="protein sequence ID" value="MBA0750454.1"/>
    <property type="molecule type" value="Genomic_DNA"/>
</dbReference>
<dbReference type="SUPFAM" id="SSF53383">
    <property type="entry name" value="PLP-dependent transferases"/>
    <property type="match status" value="1"/>
</dbReference>
<keyword evidence="5" id="KW-1185">Reference proteome</keyword>
<comment type="cofactor">
    <cofactor evidence="1 3">
        <name>pyridoxal 5'-phosphate</name>
        <dbReference type="ChEBI" id="CHEBI:597326"/>
    </cofactor>
</comment>
<dbReference type="Pfam" id="PF01053">
    <property type="entry name" value="Cys_Met_Meta_PP"/>
    <property type="match status" value="1"/>
</dbReference>
<name>A0A7J9CQ75_GOSGO</name>
<accession>A0A7J9CQ75</accession>
<dbReference type="InterPro" id="IPR015421">
    <property type="entry name" value="PyrdxlP-dep_Trfase_major"/>
</dbReference>
<dbReference type="InterPro" id="IPR000277">
    <property type="entry name" value="Cys/Met-Metab_PyrdxlP-dep_enz"/>
</dbReference>
<dbReference type="Proteomes" id="UP000593579">
    <property type="component" value="Unassembled WGS sequence"/>
</dbReference>
<evidence type="ECO:0008006" key="6">
    <source>
        <dbReference type="Google" id="ProtNLM"/>
    </source>
</evidence>
<dbReference type="GO" id="GO:0019346">
    <property type="term" value="P:transsulfuration"/>
    <property type="evidence" value="ECO:0007669"/>
    <property type="project" value="InterPro"/>
</dbReference>
<comment type="caution">
    <text evidence="4">The sequence shown here is derived from an EMBL/GenBank/DDBJ whole genome shotgun (WGS) entry which is preliminary data.</text>
</comment>
<dbReference type="GO" id="GO:0003962">
    <property type="term" value="F:cystathionine gamma-synthase activity"/>
    <property type="evidence" value="ECO:0007669"/>
    <property type="project" value="InterPro"/>
</dbReference>
<gene>
    <name evidence="4" type="ORF">Gogos_001865</name>
</gene>
<evidence type="ECO:0000313" key="4">
    <source>
        <dbReference type="EMBL" id="MBA0750454.1"/>
    </source>
</evidence>
<dbReference type="Gene3D" id="3.40.640.10">
    <property type="entry name" value="Type I PLP-dependent aspartate aminotransferase-like (Major domain)"/>
    <property type="match status" value="1"/>
</dbReference>
<dbReference type="PANTHER" id="PTHR43379:SF1">
    <property type="entry name" value="CYSTATHIONINE GAMMA-SYNTHASE 1, CHLOROPLASTIC-RELATED"/>
    <property type="match status" value="1"/>
</dbReference>
<protein>
    <recommendedName>
        <fullName evidence="6">Cystathionine gamma-synthase 1, chloroplastic-like</fullName>
    </recommendedName>
</protein>
<dbReference type="InterPro" id="IPR044639">
    <property type="entry name" value="CGS1/2"/>
</dbReference>
<evidence type="ECO:0000256" key="3">
    <source>
        <dbReference type="RuleBase" id="RU362118"/>
    </source>
</evidence>
<dbReference type="InterPro" id="IPR015424">
    <property type="entry name" value="PyrdxlP-dep_Trfase"/>
</dbReference>
<sequence>MAVSSCSFPPRVFNAYSSFECRSDPDFSGTPTGEKPRIGSNRRVTASLFCTGGGGLSSLIFRFPPNFVRQLSVKARRNCSNIGVAQVVAASWSNGCIDNDSVQIGDSYDSKTSFLSSDGSITVHAGERLGRGIVTDAITTPVVNTSAYFFKKTQELIDFKEKRHTSFEYGRYGNPTTVVAEEKISALEGAESTLIMASGMCASTVMLMALVPAGGHIVTTTDCYRKTRIFIETILPKMGISATVIDPADVDGLESALNKNKVSSIESGYLFMFSLAITIHFELRVNYDFHAGFSFLYRVSNKSVP</sequence>
<keyword evidence="2 3" id="KW-0663">Pyridoxal phosphate</keyword>